<dbReference type="EMBL" id="LJCR01000173">
    <property type="protein sequence ID" value="KPV53814.1"/>
    <property type="molecule type" value="Genomic_DNA"/>
</dbReference>
<proteinExistence type="inferred from homology"/>
<comment type="catalytic activity">
    <reaction evidence="5 8">
        <text>L-proline + NADP(+) = (S)-1-pyrroline-5-carboxylate + NADPH + 2 H(+)</text>
        <dbReference type="Rhea" id="RHEA:14109"/>
        <dbReference type="ChEBI" id="CHEBI:15378"/>
        <dbReference type="ChEBI" id="CHEBI:17388"/>
        <dbReference type="ChEBI" id="CHEBI:57783"/>
        <dbReference type="ChEBI" id="CHEBI:58349"/>
        <dbReference type="ChEBI" id="CHEBI:60039"/>
        <dbReference type="EC" id="1.5.1.2"/>
    </reaction>
</comment>
<dbReference type="InterPro" id="IPR000304">
    <property type="entry name" value="Pyrroline-COOH_reductase"/>
</dbReference>
<dbReference type="Pfam" id="PF14748">
    <property type="entry name" value="P5CR_dimer"/>
    <property type="match status" value="1"/>
</dbReference>
<dbReference type="GO" id="GO:0004735">
    <property type="term" value="F:pyrroline-5-carboxylate reductase activity"/>
    <property type="evidence" value="ECO:0007669"/>
    <property type="project" value="UniProtKB-UniRule"/>
</dbReference>
<evidence type="ECO:0000256" key="4">
    <source>
        <dbReference type="ARBA" id="ARBA00058118"/>
    </source>
</evidence>
<evidence type="ECO:0000259" key="9">
    <source>
        <dbReference type="Pfam" id="PF03807"/>
    </source>
</evidence>
<evidence type="ECO:0000313" key="12">
    <source>
        <dbReference type="Proteomes" id="UP000050509"/>
    </source>
</evidence>
<comment type="caution">
    <text evidence="11">The sequence shown here is derived from an EMBL/GenBank/DDBJ whole genome shotgun (WGS) entry which is preliminary data.</text>
</comment>
<dbReference type="GO" id="GO:0005737">
    <property type="term" value="C:cytoplasm"/>
    <property type="evidence" value="ECO:0007669"/>
    <property type="project" value="UniProtKB-SubCell"/>
</dbReference>
<dbReference type="PANTHER" id="PTHR11645">
    <property type="entry name" value="PYRROLINE-5-CARBOXYLATE REDUCTASE"/>
    <property type="match status" value="1"/>
</dbReference>
<dbReference type="Gene3D" id="1.10.3730.10">
    <property type="entry name" value="ProC C-terminal domain-like"/>
    <property type="match status" value="1"/>
</dbReference>
<feature type="binding site" evidence="7">
    <location>
        <position position="59"/>
    </location>
    <ligand>
        <name>NADPH</name>
        <dbReference type="ChEBI" id="CHEBI:57783"/>
    </ligand>
</feature>
<comment type="subcellular location">
    <subcellularLocation>
        <location evidence="5">Cytoplasm</location>
    </subcellularLocation>
</comment>
<keyword evidence="5 8" id="KW-0641">Proline biosynthesis</keyword>
<dbReference type="AlphaFoldDB" id="A0A0P9FKR3"/>
<keyword evidence="12" id="KW-1185">Reference proteome</keyword>
<evidence type="ECO:0000259" key="10">
    <source>
        <dbReference type="Pfam" id="PF14748"/>
    </source>
</evidence>
<dbReference type="Proteomes" id="UP000050509">
    <property type="component" value="Unassembled WGS sequence"/>
</dbReference>
<evidence type="ECO:0000313" key="11">
    <source>
        <dbReference type="EMBL" id="KPV53814.1"/>
    </source>
</evidence>
<dbReference type="InterPro" id="IPR029036">
    <property type="entry name" value="P5CR_dimer"/>
</dbReference>
<keyword evidence="2 5" id="KW-0521">NADP</keyword>
<dbReference type="SUPFAM" id="SSF48179">
    <property type="entry name" value="6-phosphogluconate dehydrogenase C-terminal domain-like"/>
    <property type="match status" value="1"/>
</dbReference>
<keyword evidence="3 5" id="KW-0560">Oxidoreductase</keyword>
<keyword evidence="5 8" id="KW-0028">Amino-acid biosynthesis</keyword>
<evidence type="ECO:0000256" key="2">
    <source>
        <dbReference type="ARBA" id="ARBA00022857"/>
    </source>
</evidence>
<dbReference type="InterPro" id="IPR036291">
    <property type="entry name" value="NAD(P)-bd_dom_sf"/>
</dbReference>
<feature type="binding site" evidence="7">
    <location>
        <begin position="10"/>
        <end position="15"/>
    </location>
    <ligand>
        <name>NADP(+)</name>
        <dbReference type="ChEBI" id="CHEBI:58349"/>
    </ligand>
</feature>
<feature type="domain" description="Pyrroline-5-carboxylate reductase dimerisation" evidence="10">
    <location>
        <begin position="164"/>
        <end position="268"/>
    </location>
</feature>
<evidence type="ECO:0000256" key="7">
    <source>
        <dbReference type="PIRSR" id="PIRSR000193-1"/>
    </source>
</evidence>
<dbReference type="GO" id="GO:0055129">
    <property type="term" value="P:L-proline biosynthetic process"/>
    <property type="evidence" value="ECO:0007669"/>
    <property type="project" value="UniProtKB-UniRule"/>
</dbReference>
<name>A0A0P9FKR3_9CHLR</name>
<gene>
    <name evidence="5" type="primary">proC</name>
    <name evidence="11" type="ORF">SE17_07425</name>
</gene>
<comment type="pathway">
    <text evidence="5 8">Amino-acid biosynthesis; L-proline biosynthesis; L-proline from L-glutamate 5-semialdehyde: step 1/1.</text>
</comment>
<sequence>MIRDLRIAVIGAGIMGEAMISGMLRHELVPPEQIMATELRADRRDEIAARYGVQVTDDNVAAVHWGQVAVFAVKPQTLPKLLPELRGTLNDGELVISIVAGAPIRHFAELLQHPQIVRSMPNTPAQIGEGMTVWTAADAVTEEQRGWARTILESFGQEQYVDDENYLDMATALSGTGPAYFFLLMEAMVDAGVHLGFPRYMAQKLVLETMQGSVLYAQKSGKHLAELKNGVTSPGGTTAAALYELERGGLRTVLTDAIWAAYRRSAELGKGK</sequence>
<dbReference type="UniPathway" id="UPA00098">
    <property type="reaction ID" value="UER00361"/>
</dbReference>
<evidence type="ECO:0000256" key="6">
    <source>
        <dbReference type="NCBIfam" id="TIGR00112"/>
    </source>
</evidence>
<dbReference type="HAMAP" id="MF_01925">
    <property type="entry name" value="P5C_reductase"/>
    <property type="match status" value="1"/>
</dbReference>
<reference evidence="11 12" key="1">
    <citation type="submission" date="2015-09" db="EMBL/GenBank/DDBJ databases">
        <title>Draft genome sequence of Kouleothrix aurantiaca JCM 19913.</title>
        <authorList>
            <person name="Hemp J."/>
        </authorList>
    </citation>
    <scope>NUCLEOTIDE SEQUENCE [LARGE SCALE GENOMIC DNA]</scope>
    <source>
        <strain evidence="11 12">COM-B</strain>
    </source>
</reference>
<dbReference type="Gene3D" id="3.40.50.720">
    <property type="entry name" value="NAD(P)-binding Rossmann-like Domain"/>
    <property type="match status" value="1"/>
</dbReference>
<feature type="domain" description="Pyrroline-5-carboxylate reductase catalytic N-terminal" evidence="9">
    <location>
        <begin position="6"/>
        <end position="101"/>
    </location>
</feature>
<comment type="function">
    <text evidence="4 5">Catalyzes the reduction of 1-pyrroline-5-carboxylate (PCA) to L-proline.</text>
</comment>
<dbReference type="PANTHER" id="PTHR11645:SF66">
    <property type="entry name" value="PYRROLINE-5-CARBOXYLATE REDUCTASE"/>
    <property type="match status" value="1"/>
</dbReference>
<evidence type="ECO:0000256" key="3">
    <source>
        <dbReference type="ARBA" id="ARBA00023002"/>
    </source>
</evidence>
<dbReference type="NCBIfam" id="TIGR00112">
    <property type="entry name" value="proC"/>
    <property type="match status" value="1"/>
</dbReference>
<protein>
    <recommendedName>
        <fullName evidence="5 6">Pyrroline-5-carboxylate reductase</fullName>
        <shortName evidence="5">P5C reductase</shortName>
        <shortName evidence="5">P5CR</shortName>
        <ecNumber evidence="5 6">1.5.1.2</ecNumber>
    </recommendedName>
    <alternativeName>
        <fullName evidence="5">PCA reductase</fullName>
    </alternativeName>
</protein>
<dbReference type="InterPro" id="IPR053790">
    <property type="entry name" value="P5CR-like_CS"/>
</dbReference>
<keyword evidence="5" id="KW-0963">Cytoplasm</keyword>
<dbReference type="InterPro" id="IPR028939">
    <property type="entry name" value="P5C_Rdtase_cat_N"/>
</dbReference>
<dbReference type="PIRSF" id="PIRSF000193">
    <property type="entry name" value="Pyrrol-5-carb_rd"/>
    <property type="match status" value="1"/>
</dbReference>
<comment type="catalytic activity">
    <reaction evidence="5">
        <text>L-proline + NAD(+) = (S)-1-pyrroline-5-carboxylate + NADH + 2 H(+)</text>
        <dbReference type="Rhea" id="RHEA:14105"/>
        <dbReference type="ChEBI" id="CHEBI:15378"/>
        <dbReference type="ChEBI" id="CHEBI:17388"/>
        <dbReference type="ChEBI" id="CHEBI:57540"/>
        <dbReference type="ChEBI" id="CHEBI:57945"/>
        <dbReference type="ChEBI" id="CHEBI:60039"/>
        <dbReference type="EC" id="1.5.1.2"/>
    </reaction>
</comment>
<evidence type="ECO:0000256" key="8">
    <source>
        <dbReference type="RuleBase" id="RU003903"/>
    </source>
</evidence>
<comment type="similarity">
    <text evidence="1 5 8">Belongs to the pyrroline-5-carboxylate reductase family.</text>
</comment>
<dbReference type="Pfam" id="PF03807">
    <property type="entry name" value="F420_oxidored"/>
    <property type="match status" value="1"/>
</dbReference>
<accession>A0A0P9FKR3</accession>
<dbReference type="InterPro" id="IPR008927">
    <property type="entry name" value="6-PGluconate_DH-like_C_sf"/>
</dbReference>
<evidence type="ECO:0000256" key="1">
    <source>
        <dbReference type="ARBA" id="ARBA00005525"/>
    </source>
</evidence>
<dbReference type="EC" id="1.5.1.2" evidence="5 6"/>
<feature type="binding site" evidence="7">
    <location>
        <begin position="72"/>
        <end position="75"/>
    </location>
    <ligand>
        <name>NADP(+)</name>
        <dbReference type="ChEBI" id="CHEBI:58349"/>
    </ligand>
</feature>
<dbReference type="SUPFAM" id="SSF51735">
    <property type="entry name" value="NAD(P)-binding Rossmann-fold domains"/>
    <property type="match status" value="1"/>
</dbReference>
<dbReference type="PROSITE" id="PS00521">
    <property type="entry name" value="P5CR"/>
    <property type="match status" value="1"/>
</dbReference>
<dbReference type="FunFam" id="1.10.3730.10:FF:000001">
    <property type="entry name" value="Pyrroline-5-carboxylate reductase"/>
    <property type="match status" value="1"/>
</dbReference>
<evidence type="ECO:0000256" key="5">
    <source>
        <dbReference type="HAMAP-Rule" id="MF_01925"/>
    </source>
</evidence>
<dbReference type="PATRIC" id="fig|186479.3.peg.2808"/>
<organism evidence="11 12">
    <name type="scientific">Kouleothrix aurantiaca</name>
    <dbReference type="NCBI Taxonomy" id="186479"/>
    <lineage>
        <taxon>Bacteria</taxon>
        <taxon>Bacillati</taxon>
        <taxon>Chloroflexota</taxon>
        <taxon>Chloroflexia</taxon>
        <taxon>Chloroflexales</taxon>
        <taxon>Roseiflexineae</taxon>
        <taxon>Roseiflexaceae</taxon>
        <taxon>Kouleothrix</taxon>
    </lineage>
</organism>